<dbReference type="SUPFAM" id="SSF51905">
    <property type="entry name" value="FAD/NAD(P)-binding domain"/>
    <property type="match status" value="1"/>
</dbReference>
<organism evidence="3 4">
    <name type="scientific">Clostridium polyendosporum</name>
    <dbReference type="NCBI Taxonomy" id="69208"/>
    <lineage>
        <taxon>Bacteria</taxon>
        <taxon>Bacillati</taxon>
        <taxon>Bacillota</taxon>
        <taxon>Clostridia</taxon>
        <taxon>Eubacteriales</taxon>
        <taxon>Clostridiaceae</taxon>
        <taxon>Clostridium</taxon>
    </lineage>
</organism>
<dbReference type="Pfam" id="PF04324">
    <property type="entry name" value="Fer2_BFD"/>
    <property type="match status" value="1"/>
</dbReference>
<dbReference type="InterPro" id="IPR041854">
    <property type="entry name" value="BFD-like_2Fe2S-bd_dom_sf"/>
</dbReference>
<dbReference type="InterPro" id="IPR007419">
    <property type="entry name" value="BFD-like_2Fe2S-bd_dom"/>
</dbReference>
<dbReference type="Pfam" id="PF01266">
    <property type="entry name" value="DAO"/>
    <property type="match status" value="1"/>
</dbReference>
<dbReference type="InterPro" id="IPR036188">
    <property type="entry name" value="FAD/NAD-bd_sf"/>
</dbReference>
<evidence type="ECO:0000313" key="3">
    <source>
        <dbReference type="EMBL" id="GIM29246.1"/>
    </source>
</evidence>
<protein>
    <submittedName>
        <fullName evidence="3">FAD/NAD(P)-binding oxidoreductase</fullName>
    </submittedName>
</protein>
<dbReference type="InterPro" id="IPR006076">
    <property type="entry name" value="FAD-dep_OxRdtase"/>
</dbReference>
<dbReference type="RefSeq" id="WP_212903953.1">
    <property type="nucleotide sequence ID" value="NZ_BOPZ01000015.1"/>
</dbReference>
<accession>A0A919S0W9</accession>
<dbReference type="Gene3D" id="1.10.10.1100">
    <property type="entry name" value="BFD-like [2Fe-2S]-binding domain"/>
    <property type="match status" value="1"/>
</dbReference>
<keyword evidence="4" id="KW-1185">Reference proteome</keyword>
<dbReference type="InterPro" id="IPR052745">
    <property type="entry name" value="G3P_Oxidase/Oxidoreductase"/>
</dbReference>
<sequence>MYDIAIIGAGIMGTFIARELSKYKINIIIIEKENDVANGATMANSGIIYDGYHSKLDRMKGKLIPRGNELYDKVCEELDVPFKRIGSLVIGFNEEDEEKIKKLYKKGVENKVPGLKIINKQEVLTMEPNLNPDIKFALYSPTCGIISPFEMTVALAENAIDNGVKLLLNSEVTHIKKIDKKFKIIMKQKQIEAKYVINCAGIYADKINDMIATSTSFKITPKRGQYFVLDKGTSNLVNSVILQCKIDNEKGVLLIPTIHNNLMIGPGLEVIDDKEAIETTSHMLNNIRKKAMKTCNSIPFNQVIRSFSGLKAKVDTGDFIVEELEEVKGFINVAGTSTPGLTCAPAIAEYVVEIVRSIFEGSEEDFIEKEDFNPRRRKVIRFKELKDDEKVELIKKDSRYGRVVCRCQTVTEGEIVDAIHRNAGAATVKGIKKRIGTSMGRCQGGFCGPKIVEILSRELGKEMHEILYDGDNSYILTERE</sequence>
<feature type="domain" description="FAD dependent oxidoreductase" evidence="1">
    <location>
        <begin position="3"/>
        <end position="353"/>
    </location>
</feature>
<comment type="caution">
    <text evidence="3">The sequence shown here is derived from an EMBL/GenBank/DDBJ whole genome shotgun (WGS) entry which is preliminary data.</text>
</comment>
<dbReference type="Gene3D" id="3.30.9.10">
    <property type="entry name" value="D-Amino Acid Oxidase, subunit A, domain 2"/>
    <property type="match status" value="1"/>
</dbReference>
<dbReference type="PANTHER" id="PTHR42720">
    <property type="entry name" value="GLYCEROL-3-PHOSPHATE DEHYDROGENASE"/>
    <property type="match status" value="1"/>
</dbReference>
<evidence type="ECO:0000259" key="1">
    <source>
        <dbReference type="Pfam" id="PF01266"/>
    </source>
</evidence>
<reference evidence="3" key="1">
    <citation type="submission" date="2021-03" db="EMBL/GenBank/DDBJ databases">
        <title>Taxonomic study of Clostridium polyendosporum from meadow-gley soil under rice.</title>
        <authorList>
            <person name="Kobayashi H."/>
            <person name="Tanizawa Y."/>
            <person name="Yagura M."/>
        </authorList>
    </citation>
    <scope>NUCLEOTIDE SEQUENCE</scope>
    <source>
        <strain evidence="3">JCM 30710</strain>
    </source>
</reference>
<evidence type="ECO:0000259" key="2">
    <source>
        <dbReference type="Pfam" id="PF04324"/>
    </source>
</evidence>
<dbReference type="Gene3D" id="3.50.50.60">
    <property type="entry name" value="FAD/NAD(P)-binding domain"/>
    <property type="match status" value="1"/>
</dbReference>
<feature type="domain" description="BFD-like [2Fe-2S]-binding" evidence="2">
    <location>
        <begin position="403"/>
        <end position="456"/>
    </location>
</feature>
<dbReference type="Proteomes" id="UP000679179">
    <property type="component" value="Unassembled WGS sequence"/>
</dbReference>
<dbReference type="EMBL" id="BOPZ01000015">
    <property type="protein sequence ID" value="GIM29246.1"/>
    <property type="molecule type" value="Genomic_DNA"/>
</dbReference>
<name>A0A919S0W9_9CLOT</name>
<proteinExistence type="predicted"/>
<dbReference type="CDD" id="cd19946">
    <property type="entry name" value="GlpA-like_Fer2_BFD-like"/>
    <property type="match status" value="1"/>
</dbReference>
<gene>
    <name evidence="3" type="primary">glpA</name>
    <name evidence="3" type="ORF">CPJCM30710_19120</name>
</gene>
<dbReference type="PANTHER" id="PTHR42720:SF1">
    <property type="entry name" value="GLYCEROL 3-PHOSPHATE OXIDASE"/>
    <property type="match status" value="1"/>
</dbReference>
<evidence type="ECO:0000313" key="4">
    <source>
        <dbReference type="Proteomes" id="UP000679179"/>
    </source>
</evidence>
<dbReference type="AlphaFoldDB" id="A0A919S0W9"/>